<keyword evidence="1" id="KW-0472">Membrane</keyword>
<comment type="caution">
    <text evidence="3">The sequence shown here is derived from an EMBL/GenBank/DDBJ whole genome shotgun (WGS) entry which is preliminary data.</text>
</comment>
<protein>
    <submittedName>
        <fullName evidence="3">CPBP family intramembrane metalloprotease</fullName>
    </submittedName>
</protein>
<proteinExistence type="predicted"/>
<dbReference type="GO" id="GO:0080120">
    <property type="term" value="P:CAAX-box protein maturation"/>
    <property type="evidence" value="ECO:0007669"/>
    <property type="project" value="UniProtKB-ARBA"/>
</dbReference>
<dbReference type="GO" id="GO:0006508">
    <property type="term" value="P:proteolysis"/>
    <property type="evidence" value="ECO:0007669"/>
    <property type="project" value="UniProtKB-KW"/>
</dbReference>
<gene>
    <name evidence="3" type="ORF">D9V32_15100</name>
</gene>
<dbReference type="GO" id="GO:0004175">
    <property type="term" value="F:endopeptidase activity"/>
    <property type="evidence" value="ECO:0007669"/>
    <property type="project" value="UniProtKB-ARBA"/>
</dbReference>
<keyword evidence="3" id="KW-0378">Hydrolase</keyword>
<feature type="transmembrane region" description="Helical" evidence="1">
    <location>
        <begin position="54"/>
        <end position="82"/>
    </location>
</feature>
<keyword evidence="1" id="KW-0812">Transmembrane</keyword>
<feature type="transmembrane region" description="Helical" evidence="1">
    <location>
        <begin position="235"/>
        <end position="257"/>
    </location>
</feature>
<accession>A0A3L7A000</accession>
<evidence type="ECO:0000256" key="1">
    <source>
        <dbReference type="SAM" id="Phobius"/>
    </source>
</evidence>
<feature type="domain" description="CAAX prenyl protease 2/Lysostaphin resistance protein A-like" evidence="2">
    <location>
        <begin position="122"/>
        <end position="220"/>
    </location>
</feature>
<keyword evidence="3" id="KW-0482">Metalloprotease</keyword>
<dbReference type="InterPro" id="IPR003675">
    <property type="entry name" value="Rce1/LyrA-like_dom"/>
</dbReference>
<dbReference type="AlphaFoldDB" id="A0A3L7A000"/>
<keyword evidence="4" id="KW-1185">Reference proteome</keyword>
<dbReference type="RefSeq" id="WP_121649749.1">
    <property type="nucleotide sequence ID" value="NZ_RCUX01000016.1"/>
</dbReference>
<feature type="transmembrane region" description="Helical" evidence="1">
    <location>
        <begin position="118"/>
        <end position="137"/>
    </location>
</feature>
<feature type="transmembrane region" description="Helical" evidence="1">
    <location>
        <begin position="94"/>
        <end position="112"/>
    </location>
</feature>
<sequence length="274" mass="29407">MSEAARPESSWTHFWNRGGWWRALVLAAGYIVLYNVLSLVFLPLAGGVEEGSAAAIVVGYILPLILGGALLIGFAWSVGWLGSLFQTQTVTGRGWMWIAVIAVLMFNVLRLFSIDYAITWPGVVATWLLAGLFIGFAEEVLTRGLVIRLLRQAGYRELTVALVSSAVFAALHASNLLAGQSLFATVIQLAYTFAFGLCMYLALRVTGNLIWPILLHASTDPTIFLAAEFPADSPLTAIAGLGNFAVIAAALVLVWFIRDPKPAVPGLASRAATI</sequence>
<dbReference type="Proteomes" id="UP000272503">
    <property type="component" value="Unassembled WGS sequence"/>
</dbReference>
<evidence type="ECO:0000313" key="3">
    <source>
        <dbReference type="EMBL" id="RLP72772.1"/>
    </source>
</evidence>
<feature type="transmembrane region" description="Helical" evidence="1">
    <location>
        <begin position="158"/>
        <end position="176"/>
    </location>
</feature>
<dbReference type="EMBL" id="RCUX01000016">
    <property type="protein sequence ID" value="RLP72772.1"/>
    <property type="molecule type" value="Genomic_DNA"/>
</dbReference>
<evidence type="ECO:0000313" key="4">
    <source>
        <dbReference type="Proteomes" id="UP000272503"/>
    </source>
</evidence>
<dbReference type="Pfam" id="PF02517">
    <property type="entry name" value="Rce1-like"/>
    <property type="match status" value="1"/>
</dbReference>
<dbReference type="GO" id="GO:0008237">
    <property type="term" value="F:metallopeptidase activity"/>
    <property type="evidence" value="ECO:0007669"/>
    <property type="project" value="UniProtKB-KW"/>
</dbReference>
<reference evidence="3 4" key="1">
    <citation type="submission" date="2018-10" db="EMBL/GenBank/DDBJ databases">
        <authorList>
            <person name="Li J."/>
        </authorList>
    </citation>
    <scope>NUCLEOTIDE SEQUENCE [LARGE SCALE GENOMIC DNA]</scope>
    <source>
        <strain evidence="3 4">IF 016277</strain>
    </source>
</reference>
<name>A0A3L7A000_9MICO</name>
<dbReference type="OrthoDB" id="4772204at2"/>
<evidence type="ECO:0000259" key="2">
    <source>
        <dbReference type="Pfam" id="PF02517"/>
    </source>
</evidence>
<organism evidence="3 4">
    <name type="scientific">Mycetocola tolaasinivorans</name>
    <dbReference type="NCBI Taxonomy" id="76635"/>
    <lineage>
        <taxon>Bacteria</taxon>
        <taxon>Bacillati</taxon>
        <taxon>Actinomycetota</taxon>
        <taxon>Actinomycetes</taxon>
        <taxon>Micrococcales</taxon>
        <taxon>Microbacteriaceae</taxon>
        <taxon>Mycetocola</taxon>
    </lineage>
</organism>
<keyword evidence="1" id="KW-1133">Transmembrane helix</keyword>
<feature type="transmembrane region" description="Helical" evidence="1">
    <location>
        <begin position="20"/>
        <end position="42"/>
    </location>
</feature>
<keyword evidence="3" id="KW-0645">Protease</keyword>